<keyword evidence="3" id="KW-1185">Reference proteome</keyword>
<evidence type="ECO:0000256" key="1">
    <source>
        <dbReference type="SAM" id="MobiDB-lite"/>
    </source>
</evidence>
<proteinExistence type="predicted"/>
<comment type="caution">
    <text evidence="2">The sequence shown here is derived from an EMBL/GenBank/DDBJ whole genome shotgun (WGS) entry which is preliminary data.</text>
</comment>
<dbReference type="Proteomes" id="UP000018936">
    <property type="component" value="Unassembled WGS sequence"/>
</dbReference>
<name>V8NIN4_OPHHA</name>
<dbReference type="EMBL" id="AZIM01003425">
    <property type="protein sequence ID" value="ETE62144.1"/>
    <property type="molecule type" value="Genomic_DNA"/>
</dbReference>
<evidence type="ECO:0000313" key="2">
    <source>
        <dbReference type="EMBL" id="ETE62144.1"/>
    </source>
</evidence>
<accession>V8NIN4</accession>
<gene>
    <name evidence="2" type="primary">mnt</name>
    <name evidence="2" type="ORF">L345_12102</name>
</gene>
<protein>
    <submittedName>
        <fullName evidence="2">Max-binding protein MNT</fullName>
    </submittedName>
</protein>
<feature type="region of interest" description="Disordered" evidence="1">
    <location>
        <begin position="1"/>
        <end position="29"/>
    </location>
</feature>
<feature type="non-terminal residue" evidence="2">
    <location>
        <position position="1"/>
    </location>
</feature>
<dbReference type="AlphaFoldDB" id="V8NIN4"/>
<feature type="region of interest" description="Disordered" evidence="1">
    <location>
        <begin position="142"/>
        <end position="166"/>
    </location>
</feature>
<organism evidence="2 3">
    <name type="scientific">Ophiophagus hannah</name>
    <name type="common">King cobra</name>
    <name type="synonym">Naja hannah</name>
    <dbReference type="NCBI Taxonomy" id="8665"/>
    <lineage>
        <taxon>Eukaryota</taxon>
        <taxon>Metazoa</taxon>
        <taxon>Chordata</taxon>
        <taxon>Craniata</taxon>
        <taxon>Vertebrata</taxon>
        <taxon>Euteleostomi</taxon>
        <taxon>Lepidosauria</taxon>
        <taxon>Squamata</taxon>
        <taxon>Bifurcata</taxon>
        <taxon>Unidentata</taxon>
        <taxon>Episquamata</taxon>
        <taxon>Toxicofera</taxon>
        <taxon>Serpentes</taxon>
        <taxon>Colubroidea</taxon>
        <taxon>Elapidae</taxon>
        <taxon>Elapinae</taxon>
        <taxon>Ophiophagus</taxon>
    </lineage>
</organism>
<reference evidence="2 3" key="1">
    <citation type="journal article" date="2013" name="Proc. Natl. Acad. Sci. U.S.A.">
        <title>The king cobra genome reveals dynamic gene evolution and adaptation in the snake venom system.</title>
        <authorList>
            <person name="Vonk F.J."/>
            <person name="Casewell N.R."/>
            <person name="Henkel C.V."/>
            <person name="Heimberg A.M."/>
            <person name="Jansen H.J."/>
            <person name="McCleary R.J."/>
            <person name="Kerkkamp H.M."/>
            <person name="Vos R.A."/>
            <person name="Guerreiro I."/>
            <person name="Calvete J.J."/>
            <person name="Wuster W."/>
            <person name="Woods A.E."/>
            <person name="Logan J.M."/>
            <person name="Harrison R.A."/>
            <person name="Castoe T.A."/>
            <person name="de Koning A.P."/>
            <person name="Pollock D.D."/>
            <person name="Yandell M."/>
            <person name="Calderon D."/>
            <person name="Renjifo C."/>
            <person name="Currier R.B."/>
            <person name="Salgado D."/>
            <person name="Pla D."/>
            <person name="Sanz L."/>
            <person name="Hyder A.S."/>
            <person name="Ribeiro J.M."/>
            <person name="Arntzen J.W."/>
            <person name="van den Thillart G.E."/>
            <person name="Boetzer M."/>
            <person name="Pirovano W."/>
            <person name="Dirks R.P."/>
            <person name="Spaink H.P."/>
            <person name="Duboule D."/>
            <person name="McGlinn E."/>
            <person name="Kini R.M."/>
            <person name="Richardson M.K."/>
        </authorList>
    </citation>
    <scope>NUCLEOTIDE SEQUENCE</scope>
    <source>
        <tissue evidence="2">Blood</tissue>
    </source>
</reference>
<dbReference type="OrthoDB" id="5981879at2759"/>
<sequence>MAPVIQKTSGPLLPDIKVPTPPSASPSQLPHYATSVLAISPHHMAQPPIKPQPPAHQPLLPHHVPPPLNVKVNPLEEAKPIEGPVCSSGAHAPWFRGGKQEKNSFLPARILFLPSPSSRSTLQTKNRPVSLYKMPRHFHPLFGRKKDSGQLTHKNRDKGAEEGGTCPTRPYLTIALAILMKQPHSSHSHMHAPFPCMRPSPSMCGRDLKTSWPAGGACACAAELRWGDGLHAHREGSACHLWHACHRFAITVLVQLPAQCKNPPSILNKWLSSL</sequence>
<evidence type="ECO:0000313" key="3">
    <source>
        <dbReference type="Proteomes" id="UP000018936"/>
    </source>
</evidence>